<keyword evidence="2" id="KW-0472">Membrane</keyword>
<proteinExistence type="predicted"/>
<keyword evidence="2" id="KW-1133">Transmembrane helix</keyword>
<feature type="compositionally biased region" description="Polar residues" evidence="1">
    <location>
        <begin position="78"/>
        <end position="88"/>
    </location>
</feature>
<evidence type="ECO:0000313" key="4">
    <source>
        <dbReference type="Proteomes" id="UP001206206"/>
    </source>
</evidence>
<organism evidence="3 4">
    <name type="scientific">Streptantibioticus rubrisoli</name>
    <dbReference type="NCBI Taxonomy" id="1387313"/>
    <lineage>
        <taxon>Bacteria</taxon>
        <taxon>Bacillati</taxon>
        <taxon>Actinomycetota</taxon>
        <taxon>Actinomycetes</taxon>
        <taxon>Kitasatosporales</taxon>
        <taxon>Streptomycetaceae</taxon>
        <taxon>Streptantibioticus</taxon>
    </lineage>
</organism>
<dbReference type="InterPro" id="IPR021449">
    <property type="entry name" value="DUF3099"/>
</dbReference>
<reference evidence="3 4" key="1">
    <citation type="submission" date="2022-06" db="EMBL/GenBank/DDBJ databases">
        <title>Draft genome sequence of type strain Streptomyces rubrisoli DSM 42083.</title>
        <authorList>
            <person name="Duangmal K."/>
            <person name="Klaysubun C."/>
        </authorList>
    </citation>
    <scope>NUCLEOTIDE SEQUENCE [LARGE SCALE GENOMIC DNA]</scope>
    <source>
        <strain evidence="3 4">DSM 42083</strain>
    </source>
</reference>
<feature type="region of interest" description="Disordered" evidence="1">
    <location>
        <begin position="78"/>
        <end position="128"/>
    </location>
</feature>
<evidence type="ECO:0000256" key="2">
    <source>
        <dbReference type="SAM" id="Phobius"/>
    </source>
</evidence>
<feature type="transmembrane region" description="Helical" evidence="2">
    <location>
        <begin position="30"/>
        <end position="50"/>
    </location>
</feature>
<evidence type="ECO:0000313" key="3">
    <source>
        <dbReference type="EMBL" id="MCQ4044153.1"/>
    </source>
</evidence>
<name>A0ABT1PFK6_9ACTN</name>
<keyword evidence="2" id="KW-0812">Transmembrane</keyword>
<comment type="caution">
    <text evidence="3">The sequence shown here is derived from an EMBL/GenBank/DDBJ whole genome shotgun (WGS) entry which is preliminary data.</text>
</comment>
<dbReference type="Pfam" id="PF11298">
    <property type="entry name" value="DUF3099"/>
    <property type="match status" value="1"/>
</dbReference>
<gene>
    <name evidence="3" type="ORF">NON19_19530</name>
</gene>
<evidence type="ECO:0000256" key="1">
    <source>
        <dbReference type="SAM" id="MobiDB-lite"/>
    </source>
</evidence>
<dbReference type="EMBL" id="JANFNH010000024">
    <property type="protein sequence ID" value="MCQ4044153.1"/>
    <property type="molecule type" value="Genomic_DNA"/>
</dbReference>
<dbReference type="RefSeq" id="WP_255929841.1">
    <property type="nucleotide sequence ID" value="NZ_JANFNH010000024.1"/>
</dbReference>
<dbReference type="Proteomes" id="UP001206206">
    <property type="component" value="Unassembled WGS sequence"/>
</dbReference>
<feature type="transmembrane region" description="Helical" evidence="2">
    <location>
        <begin position="56"/>
        <end position="75"/>
    </location>
</feature>
<protein>
    <submittedName>
        <fullName evidence="3">DUF3099 domain-containing protein</fullName>
    </submittedName>
</protein>
<keyword evidence="4" id="KW-1185">Reference proteome</keyword>
<accession>A0ABT1PFK6</accession>
<sequence length="128" mass="13812">MRNHSSAGVYRITGARAGLTEDVKGRQRRYVISMSIRTVCFLLAICLWHVQTVLAAIALVLGGVLPYIAVVIANAGRENTPSLPSTYLSHPPRPMLDRGPAPDPRTPEKAEPAAGAEAGEEPRRERAS</sequence>